<feature type="compositionally biased region" description="Polar residues" evidence="1">
    <location>
        <begin position="1020"/>
        <end position="1042"/>
    </location>
</feature>
<dbReference type="InterPro" id="IPR001245">
    <property type="entry name" value="Ser-Thr/Tyr_kinase_cat_dom"/>
</dbReference>
<dbReference type="InParanoid" id="A0A409W1P8"/>
<dbReference type="Proteomes" id="UP000284842">
    <property type="component" value="Unassembled WGS sequence"/>
</dbReference>
<evidence type="ECO:0000313" key="3">
    <source>
        <dbReference type="EMBL" id="PPQ72431.1"/>
    </source>
</evidence>
<dbReference type="InterPro" id="IPR000719">
    <property type="entry name" value="Prot_kinase_dom"/>
</dbReference>
<dbReference type="GO" id="GO:0007166">
    <property type="term" value="P:cell surface receptor signaling pathway"/>
    <property type="evidence" value="ECO:0007669"/>
    <property type="project" value="InterPro"/>
</dbReference>
<feature type="compositionally biased region" description="Basic and acidic residues" evidence="1">
    <location>
        <begin position="992"/>
        <end position="1002"/>
    </location>
</feature>
<feature type="compositionally biased region" description="Basic and acidic residues" evidence="1">
    <location>
        <begin position="1044"/>
        <end position="1059"/>
    </location>
</feature>
<feature type="region of interest" description="Disordered" evidence="1">
    <location>
        <begin position="933"/>
        <end position="959"/>
    </location>
</feature>
<dbReference type="GO" id="GO:0005524">
    <property type="term" value="F:ATP binding"/>
    <property type="evidence" value="ECO:0007669"/>
    <property type="project" value="InterPro"/>
</dbReference>
<dbReference type="Gene3D" id="1.20.930.20">
    <property type="entry name" value="Adaptor protein Cbl, N-terminal domain"/>
    <property type="match status" value="1"/>
</dbReference>
<feature type="compositionally biased region" description="Polar residues" evidence="1">
    <location>
        <begin position="48"/>
        <end position="62"/>
    </location>
</feature>
<sequence length="1325" mass="145814">MSKPNSPLSASSSSDSSTPTSGSTTPRLSSPLNPASTPTKGTVPLPPSSLQNVTNTTKSSFGAHNRVPSVPHLSNVPNIEESPPPGPLSSSPSSSTAASTPRARSSGLLPLSADGGLSPRGKGKSRSVSKERSRSPARRGDDDEVDPASPAEDASLLEASWYGTKHVIHSWQEPKRKNTKSVAQDDAREATRKKVAKAVASSIDWGADIAHEALYVGVELLDFVPIPGLSVAAKTLLAIWDAAEEVDLNGISCLRLTERCADILISVRQEIAKAGNEIGTELAAPIAKLEESFAYVSQFMTKQAKRPFLKRYLKRDEIFREIGHCDSLLKDAMALFSVSVQLRILTLVQESDKRRNVDQEEIKALMRAIASGQLPIPGADPGSLVTANGEQIIPPPYQEPSGVKPQGSLLFSTDKTSAQIIQAEPTALSPDSPILTMPAVQILPTLRNIHLEQNSVDAALDLVHLRKIMRDALQATSDAEMLHVLQVGENEMPDAIKTLQRALERLAEEEDELSPISSKALSFRVPTRMNTVDARLPDGSLHRAATMSGSYTSISSSEGSTTSGSFDLRRRDTLDWEFMETGIDALRRMSKGNPVAVPSWTITKYEVDRIKRIGVGGFSWVYKGKWRGQTVAVKVLKDSVTPRELFIKEVEIWKTLHHPNVLTLFGASSTTGDPPWFFVSAYMKHGSLVEHLRKVEQERRPPGTGVGPDAHAVVPVHLRVHGRADSAPTPWRRGLSPGRESSLPGSPLIRPVGPAPDVVEREWDLLRFMHEIAKGMEYLHSLNPPVLHGDLKAANVLVDDKYRAVLADFGQSEMKIECYRRSGKTNRGTLRWQPPELWDGITQLNPAVDVWAFSITCVEILTMGRMPWPNVDDETVRYLVLEQHGRPPVPANSRFNTPGLQDIISNCWRTRPELRPRFDKIAKELKLLRKGLSHNGLESPQPPGPLVLDDHKKQSPSPSLAPITLPKFLENAAGTIPHDILGRATEIGPARPQDDDAPHEESTVSNAVIKMPEPVIYTPASSRASTLGSQRSMPSSGAQINVSEYDRYDGRSPPPLDERAASFKNERRYRLNLLHDFHPSLLLPLWDPSLVEIGAVGYLSKPAGQFVTLFNSMTPTKSDNLDIKALRPLGKYGATTIGIQKSDTRTVTQKAYDLIAGSLTFRNFLTQNVSRRHPFPLKAGHKAAYLHTEITEYHYMESLDNPKKWFQDNVDEILRVYGFQHQIQKEDLFLVIGTLRAPNYALFVSHNHPEGKANFNVFLSPSAGQPWGMFTTDKNAGENGPSYPDEIGDIPFDCHSKVSNVGEPWTSVLLARLRFKPDVLEPTSR</sequence>
<feature type="region of interest" description="Disordered" evidence="1">
    <location>
        <begin position="1020"/>
        <end position="1059"/>
    </location>
</feature>
<evidence type="ECO:0000313" key="4">
    <source>
        <dbReference type="Proteomes" id="UP000284842"/>
    </source>
</evidence>
<dbReference type="OrthoDB" id="1668230at2759"/>
<dbReference type="SMART" id="SM00220">
    <property type="entry name" value="S_TKc"/>
    <property type="match status" value="1"/>
</dbReference>
<feature type="domain" description="Protein kinase" evidence="2">
    <location>
        <begin position="607"/>
        <end position="928"/>
    </location>
</feature>
<dbReference type="CDD" id="cd21037">
    <property type="entry name" value="MLKL_NTD"/>
    <property type="match status" value="1"/>
</dbReference>
<accession>A0A409W1P8</accession>
<proteinExistence type="predicted"/>
<dbReference type="PROSITE" id="PS00108">
    <property type="entry name" value="PROTEIN_KINASE_ST"/>
    <property type="match status" value="1"/>
</dbReference>
<gene>
    <name evidence="3" type="ORF">CVT24_003126</name>
</gene>
<dbReference type="PANTHER" id="PTHR44329">
    <property type="entry name" value="SERINE/THREONINE-PROTEIN KINASE TNNI3K-RELATED"/>
    <property type="match status" value="1"/>
</dbReference>
<feature type="region of interest" description="Disordered" evidence="1">
    <location>
        <begin position="1"/>
        <end position="149"/>
    </location>
</feature>
<dbReference type="InterPro" id="IPR051681">
    <property type="entry name" value="Ser/Thr_Kinases-Pseudokinases"/>
</dbReference>
<dbReference type="InterPro" id="IPR011009">
    <property type="entry name" value="Kinase-like_dom_sf"/>
</dbReference>
<dbReference type="SUPFAM" id="SSF56112">
    <property type="entry name" value="Protein kinase-like (PK-like)"/>
    <property type="match status" value="1"/>
</dbReference>
<dbReference type="STRING" id="181874.A0A409W1P8"/>
<feature type="region of interest" description="Disordered" evidence="1">
    <location>
        <begin position="986"/>
        <end position="1008"/>
    </location>
</feature>
<dbReference type="InterPro" id="IPR036537">
    <property type="entry name" value="Adaptor_Cbl_N_dom_sf"/>
</dbReference>
<keyword evidence="4" id="KW-1185">Reference proteome</keyword>
<reference evidence="3 4" key="1">
    <citation type="journal article" date="2018" name="Evol. Lett.">
        <title>Horizontal gene cluster transfer increased hallucinogenic mushroom diversity.</title>
        <authorList>
            <person name="Reynolds H.T."/>
            <person name="Vijayakumar V."/>
            <person name="Gluck-Thaler E."/>
            <person name="Korotkin H.B."/>
            <person name="Matheny P.B."/>
            <person name="Slot J.C."/>
        </authorList>
    </citation>
    <scope>NUCLEOTIDE SEQUENCE [LARGE SCALE GENOMIC DNA]</scope>
    <source>
        <strain evidence="3 4">2629</strain>
    </source>
</reference>
<dbReference type="GO" id="GO:0004674">
    <property type="term" value="F:protein serine/threonine kinase activity"/>
    <property type="evidence" value="ECO:0007669"/>
    <property type="project" value="TreeGrafter"/>
</dbReference>
<dbReference type="InterPro" id="IPR008271">
    <property type="entry name" value="Ser/Thr_kinase_AS"/>
</dbReference>
<evidence type="ECO:0000259" key="2">
    <source>
        <dbReference type="PROSITE" id="PS50011"/>
    </source>
</evidence>
<dbReference type="InterPro" id="IPR059179">
    <property type="entry name" value="MLKL-like_MCAfunc"/>
</dbReference>
<organism evidence="3 4">
    <name type="scientific">Panaeolus cyanescens</name>
    <dbReference type="NCBI Taxonomy" id="181874"/>
    <lineage>
        <taxon>Eukaryota</taxon>
        <taxon>Fungi</taxon>
        <taxon>Dikarya</taxon>
        <taxon>Basidiomycota</taxon>
        <taxon>Agaricomycotina</taxon>
        <taxon>Agaricomycetes</taxon>
        <taxon>Agaricomycetidae</taxon>
        <taxon>Agaricales</taxon>
        <taxon>Agaricineae</taxon>
        <taxon>Galeropsidaceae</taxon>
        <taxon>Panaeolus</taxon>
    </lineage>
</organism>
<dbReference type="EMBL" id="NHTK01005870">
    <property type="protein sequence ID" value="PPQ72431.1"/>
    <property type="molecule type" value="Genomic_DNA"/>
</dbReference>
<feature type="region of interest" description="Disordered" evidence="1">
    <location>
        <begin position="724"/>
        <end position="749"/>
    </location>
</feature>
<protein>
    <recommendedName>
        <fullName evidence="2">Protein kinase domain-containing protein</fullName>
    </recommendedName>
</protein>
<evidence type="ECO:0000256" key="1">
    <source>
        <dbReference type="SAM" id="MobiDB-lite"/>
    </source>
</evidence>
<name>A0A409W1P8_9AGAR</name>
<feature type="compositionally biased region" description="Basic and acidic residues" evidence="1">
    <location>
        <begin position="128"/>
        <end position="141"/>
    </location>
</feature>
<feature type="compositionally biased region" description="Low complexity" evidence="1">
    <location>
        <begin position="1"/>
        <end position="32"/>
    </location>
</feature>
<feature type="compositionally biased region" description="Low complexity" evidence="1">
    <location>
        <begin position="88"/>
        <end position="107"/>
    </location>
</feature>
<dbReference type="PROSITE" id="PS50011">
    <property type="entry name" value="PROTEIN_KINASE_DOM"/>
    <property type="match status" value="1"/>
</dbReference>
<comment type="caution">
    <text evidence="3">The sequence shown here is derived from an EMBL/GenBank/DDBJ whole genome shotgun (WGS) entry which is preliminary data.</text>
</comment>
<dbReference type="Pfam" id="PF07714">
    <property type="entry name" value="PK_Tyr_Ser-Thr"/>
    <property type="match status" value="1"/>
</dbReference>
<dbReference type="Gene3D" id="1.10.510.10">
    <property type="entry name" value="Transferase(Phosphotransferase) domain 1"/>
    <property type="match status" value="2"/>
</dbReference>